<dbReference type="EMBL" id="CP069109">
    <property type="protein sequence ID" value="QSS58576.1"/>
    <property type="molecule type" value="Genomic_DNA"/>
</dbReference>
<dbReference type="GO" id="GO:0003688">
    <property type="term" value="F:DNA replication origin binding"/>
    <property type="evidence" value="ECO:0007669"/>
    <property type="project" value="TreeGrafter"/>
</dbReference>
<dbReference type="InterPro" id="IPR020795">
    <property type="entry name" value="ORC3"/>
</dbReference>
<dbReference type="InterPro" id="IPR040855">
    <property type="entry name" value="ORC_WH_C"/>
</dbReference>
<dbReference type="Proteomes" id="UP000663671">
    <property type="component" value="Chromosome 2"/>
</dbReference>
<keyword evidence="4" id="KW-0238">DNA-binding</keyword>
<feature type="region of interest" description="Disordered" evidence="6">
    <location>
        <begin position="1"/>
        <end position="20"/>
    </location>
</feature>
<evidence type="ECO:0000256" key="2">
    <source>
        <dbReference type="ARBA" id="ARBA00010977"/>
    </source>
</evidence>
<dbReference type="Pfam" id="PF18137">
    <property type="entry name" value="WHD_ORC"/>
    <property type="match status" value="1"/>
</dbReference>
<dbReference type="GO" id="GO:0005664">
    <property type="term" value="C:nuclear origin of replication recognition complex"/>
    <property type="evidence" value="ECO:0007669"/>
    <property type="project" value="InterPro"/>
</dbReference>
<accession>A0A8A1LWP3</accession>
<protein>
    <recommendedName>
        <fullName evidence="11">Origin recognition complex subunit</fullName>
    </recommendedName>
</protein>
<evidence type="ECO:0000313" key="10">
    <source>
        <dbReference type="Proteomes" id="UP000663671"/>
    </source>
</evidence>
<evidence type="ECO:0000256" key="3">
    <source>
        <dbReference type="ARBA" id="ARBA00022705"/>
    </source>
</evidence>
<dbReference type="PANTHER" id="PTHR12748">
    <property type="entry name" value="ORIGIN RECOGNITION COMPLEX SUBUNIT 3"/>
    <property type="match status" value="1"/>
</dbReference>
<dbReference type="Pfam" id="PF07034">
    <property type="entry name" value="ORC3_N"/>
    <property type="match status" value="1"/>
</dbReference>
<evidence type="ECO:0000256" key="1">
    <source>
        <dbReference type="ARBA" id="ARBA00004123"/>
    </source>
</evidence>
<reference evidence="9" key="1">
    <citation type="submission" date="2021-01" db="EMBL/GenBank/DDBJ databases">
        <title>Chromosome-level genome assembly of a human fungal pathogen reveals clustering of transcriptionally co-regulated genes.</title>
        <authorList>
            <person name="Voorhies M."/>
            <person name="Cohen S."/>
            <person name="Shea T.P."/>
            <person name="Petrus S."/>
            <person name="Munoz J.F."/>
            <person name="Poplawski S."/>
            <person name="Goldman W.E."/>
            <person name="Michael T."/>
            <person name="Cuomo C.A."/>
            <person name="Sil A."/>
            <person name="Beyhan S."/>
        </authorList>
    </citation>
    <scope>NUCLEOTIDE SEQUENCE</scope>
    <source>
        <strain evidence="9">WU24</strain>
    </source>
</reference>
<dbReference type="OrthoDB" id="10265211at2759"/>
<dbReference type="VEuPathDB" id="FungiDB:I7I51_08003"/>
<organism evidence="9 10">
    <name type="scientific">Ajellomyces capsulatus</name>
    <name type="common">Darling's disease fungus</name>
    <name type="synonym">Histoplasma capsulatum</name>
    <dbReference type="NCBI Taxonomy" id="5037"/>
    <lineage>
        <taxon>Eukaryota</taxon>
        <taxon>Fungi</taxon>
        <taxon>Dikarya</taxon>
        <taxon>Ascomycota</taxon>
        <taxon>Pezizomycotina</taxon>
        <taxon>Eurotiomycetes</taxon>
        <taxon>Eurotiomycetidae</taxon>
        <taxon>Onygenales</taxon>
        <taxon>Ajellomycetaceae</taxon>
        <taxon>Histoplasma</taxon>
    </lineage>
</organism>
<evidence type="ECO:0000313" key="9">
    <source>
        <dbReference type="EMBL" id="QSS58576.1"/>
    </source>
</evidence>
<evidence type="ECO:0000256" key="5">
    <source>
        <dbReference type="ARBA" id="ARBA00023242"/>
    </source>
</evidence>
<comment type="subcellular location">
    <subcellularLocation>
        <location evidence="1">Nucleus</location>
    </subcellularLocation>
</comment>
<dbReference type="GO" id="GO:0005656">
    <property type="term" value="C:nuclear pre-replicative complex"/>
    <property type="evidence" value="ECO:0007669"/>
    <property type="project" value="TreeGrafter"/>
</dbReference>
<evidence type="ECO:0008006" key="11">
    <source>
        <dbReference type="Google" id="ProtNLM"/>
    </source>
</evidence>
<evidence type="ECO:0000259" key="8">
    <source>
        <dbReference type="Pfam" id="PF18137"/>
    </source>
</evidence>
<comment type="similarity">
    <text evidence="2">Belongs to the ORC3 family.</text>
</comment>
<feature type="domain" description="Origin recognition complex subunit 3 N-terminal" evidence="7">
    <location>
        <begin position="48"/>
        <end position="344"/>
    </location>
</feature>
<gene>
    <name evidence="9" type="ORF">I7I51_08003</name>
</gene>
<dbReference type="AlphaFoldDB" id="A0A8A1LWP3"/>
<dbReference type="GO" id="GO:0006270">
    <property type="term" value="P:DNA replication initiation"/>
    <property type="evidence" value="ECO:0007669"/>
    <property type="project" value="TreeGrafter"/>
</dbReference>
<name>A0A8A1LWP3_AJECA</name>
<dbReference type="InterPro" id="IPR045667">
    <property type="entry name" value="ORC3_N"/>
</dbReference>
<feature type="region of interest" description="Disordered" evidence="6">
    <location>
        <begin position="29"/>
        <end position="54"/>
    </location>
</feature>
<evidence type="ECO:0000256" key="6">
    <source>
        <dbReference type="SAM" id="MobiDB-lite"/>
    </source>
</evidence>
<keyword evidence="5" id="KW-0539">Nucleus</keyword>
<sequence>MAIADIHDENRGLESLDGSEHQGSYIYKSIQKDNAQNERPSKRRKIPSATASQKEKGFPFAPLLEGEEDIESVKLRYSLFQEFWARQEQQIQGILRDVDSEILGNVSTFLEHSSPDNYDGRIPTGLITLGSNISSMGRLLDRLREQIQSRTTGLVVTLDSGNASNLKNILKQIIRSGTNIINGVDKDGDQVGPKPLAYDLNILHGYVKENAIRKVVIAFRDSEAWDHGLLGDLISLLSSWLDRIPFVLLFGIATSVELFEARLPRSLVNLLQGCRFDIRDPGDSVNRIYTTLQTCQKSALWLGHNVSRILFEKFRDHFQSPEGFANGIKYVYMAHFFANPLSTLLSTVESANTFYPDLCEAIRNIPSFRRHIHTLLDEGAVEMVRKVLVDDEFLAQYARSNLRSEILKSLLKNNNRPDPLRSEYDKFHSTHKTTIVGQRVKLTKTKAKLSTLEIKYTTVVDDLSAAFQDYLSSNLISPVDLFMHEAFLYDLRTPIKDAFTPRPRFTIERALSTPFDYLVASTHSTDDESTSSSKPAISILYNLYLETGSLVNAYDLWRAFYTMAGGDDGEESDEREALALFYRALSELKMMGMVKYSKKKSDHLAKSSWKGL</sequence>
<dbReference type="GO" id="GO:0031261">
    <property type="term" value="C:DNA replication preinitiation complex"/>
    <property type="evidence" value="ECO:0007669"/>
    <property type="project" value="TreeGrafter"/>
</dbReference>
<feature type="domain" description="Origin recognition complex subunit 3 winged helix C-terminal" evidence="8">
    <location>
        <begin position="504"/>
        <end position="609"/>
    </location>
</feature>
<dbReference type="CDD" id="cd20704">
    <property type="entry name" value="Orc3"/>
    <property type="match status" value="1"/>
</dbReference>
<evidence type="ECO:0000256" key="4">
    <source>
        <dbReference type="ARBA" id="ARBA00023125"/>
    </source>
</evidence>
<dbReference type="PANTHER" id="PTHR12748:SF0">
    <property type="entry name" value="ORIGIN RECOGNITION COMPLEX SUBUNIT 3"/>
    <property type="match status" value="1"/>
</dbReference>
<evidence type="ECO:0000259" key="7">
    <source>
        <dbReference type="Pfam" id="PF07034"/>
    </source>
</evidence>
<proteinExistence type="inferred from homology"/>
<keyword evidence="3" id="KW-0235">DNA replication</keyword>